<feature type="compositionally biased region" description="Gly residues" evidence="1">
    <location>
        <begin position="196"/>
        <end position="205"/>
    </location>
</feature>
<feature type="region of interest" description="Disordered" evidence="1">
    <location>
        <begin position="1"/>
        <end position="113"/>
    </location>
</feature>
<proteinExistence type="predicted"/>
<dbReference type="GO" id="GO:0009029">
    <property type="term" value="F:lipid-A 4'-kinase activity"/>
    <property type="evidence" value="ECO:0007669"/>
    <property type="project" value="UniProtKB-EC"/>
</dbReference>
<feature type="non-terminal residue" evidence="2">
    <location>
        <position position="222"/>
    </location>
</feature>
<keyword evidence="2" id="KW-0418">Kinase</keyword>
<evidence type="ECO:0000313" key="2">
    <source>
        <dbReference type="EMBL" id="CAA9281317.1"/>
    </source>
</evidence>
<reference evidence="2" key="1">
    <citation type="submission" date="2020-02" db="EMBL/GenBank/DDBJ databases">
        <authorList>
            <person name="Meier V. D."/>
        </authorList>
    </citation>
    <scope>NUCLEOTIDE SEQUENCE</scope>
    <source>
        <strain evidence="2">AVDCRST_MAG08</strain>
    </source>
</reference>
<feature type="compositionally biased region" description="Basic residues" evidence="1">
    <location>
        <begin position="140"/>
        <end position="171"/>
    </location>
</feature>
<gene>
    <name evidence="2" type="ORF">AVDCRST_MAG08-3788</name>
</gene>
<accession>A0A6J4JL53</accession>
<protein>
    <submittedName>
        <fullName evidence="2">Tetraacyldisaccharide 4'-kinase</fullName>
        <ecNumber evidence="2">2.7.1.130</ecNumber>
    </submittedName>
</protein>
<name>A0A6J4JL53_9PROT</name>
<keyword evidence="2" id="KW-0808">Transferase</keyword>
<feature type="compositionally biased region" description="Low complexity" evidence="1">
    <location>
        <begin position="95"/>
        <end position="108"/>
    </location>
</feature>
<organism evidence="2">
    <name type="scientific">uncultured Acetobacteraceae bacterium</name>
    <dbReference type="NCBI Taxonomy" id="169975"/>
    <lineage>
        <taxon>Bacteria</taxon>
        <taxon>Pseudomonadati</taxon>
        <taxon>Pseudomonadota</taxon>
        <taxon>Alphaproteobacteria</taxon>
        <taxon>Acetobacterales</taxon>
        <taxon>Acetobacteraceae</taxon>
        <taxon>environmental samples</taxon>
    </lineage>
</organism>
<feature type="compositionally biased region" description="Low complexity" evidence="1">
    <location>
        <begin position="206"/>
        <end position="222"/>
    </location>
</feature>
<dbReference type="AlphaFoldDB" id="A0A6J4JL53"/>
<sequence>VARGGAPGLDFRRPRRRGAGRRGGGGAGHRHGRRLAEPDAGEGPLAAGRGRELRLRQRARHPRGAAARAGARRRRAQPRRGDDRRRRDRRRRAAAARAAGAARRAQAGPRGGVARGAARFRLLRHRQPAQILLHADRSGRGARRTRSLRRPLPLRRGRPARPARRSGRAARHPGDHAQGLRPHPAGLPQPGDRGDGAPGMGGAGANRGAARTLGAAGSRSGL</sequence>
<dbReference type="EMBL" id="CADCTG010000292">
    <property type="protein sequence ID" value="CAA9281317.1"/>
    <property type="molecule type" value="Genomic_DNA"/>
</dbReference>
<feature type="non-terminal residue" evidence="2">
    <location>
        <position position="1"/>
    </location>
</feature>
<evidence type="ECO:0000256" key="1">
    <source>
        <dbReference type="SAM" id="MobiDB-lite"/>
    </source>
</evidence>
<feature type="region of interest" description="Disordered" evidence="1">
    <location>
        <begin position="134"/>
        <end position="222"/>
    </location>
</feature>
<dbReference type="EC" id="2.7.1.130" evidence="2"/>